<accession>A0A119D0E3</accession>
<comment type="caution">
    <text evidence="1">The sequence shown here is derived from an EMBL/GenBank/DDBJ whole genome shotgun (WGS) entry which is preliminary data.</text>
</comment>
<reference evidence="1 2" key="1">
    <citation type="submission" date="2016-01" db="EMBL/GenBank/DDBJ databases">
        <title>Draft genome of the antarctic isolate Shewanella frigidimarina Ag06-30.</title>
        <authorList>
            <person name="Parmeciano Di Noto G."/>
            <person name="Vazquez S."/>
            <person name="Mac Cormack W."/>
            <person name="Iriarte A."/>
            <person name="Quiroga C."/>
        </authorList>
    </citation>
    <scope>NUCLEOTIDE SEQUENCE [LARGE SCALE GENOMIC DNA]</scope>
    <source>
        <strain evidence="1 2">Ag06-30</strain>
    </source>
</reference>
<organism evidence="1">
    <name type="scientific">Shewanella frigidimarina</name>
    <dbReference type="NCBI Taxonomy" id="56812"/>
    <lineage>
        <taxon>Bacteria</taxon>
        <taxon>Pseudomonadati</taxon>
        <taxon>Pseudomonadota</taxon>
        <taxon>Gammaproteobacteria</taxon>
        <taxon>Alteromonadales</taxon>
        <taxon>Shewanellaceae</taxon>
        <taxon>Shewanella</taxon>
    </lineage>
</organism>
<proteinExistence type="predicted"/>
<gene>
    <name evidence="1" type="ORF">AWJ07_11885</name>
</gene>
<protein>
    <submittedName>
        <fullName evidence="1">Uncharacterized protein</fullName>
    </submittedName>
</protein>
<sequence length="152" mass="17700">MRPDMQIFGMDQTAFTKAMAMYHTKFIFGKYLMIKYKLASLFICSALILFGCSEVKKNKFHSDDLLDFAESNCIFWYFKSKDYDLSDIKKITSGIVELSHYSAEKFEQTAILVKEYASDVSSKENTDIELLKCFILKTDQQFLSKLNDIRKL</sequence>
<dbReference type="AlphaFoldDB" id="A0A119D0E3"/>
<evidence type="ECO:0000313" key="2">
    <source>
        <dbReference type="Proteomes" id="UP000055702"/>
    </source>
</evidence>
<evidence type="ECO:0000313" key="1">
    <source>
        <dbReference type="EMBL" id="KVX02782.1"/>
    </source>
</evidence>
<dbReference type="Gene3D" id="1.20.120.1620">
    <property type="match status" value="1"/>
</dbReference>
<dbReference type="EMBL" id="LRDC01000009">
    <property type="protein sequence ID" value="KVX02782.1"/>
    <property type="molecule type" value="Genomic_DNA"/>
</dbReference>
<name>A0A119D0E3_SHEFR</name>
<dbReference type="Proteomes" id="UP000055702">
    <property type="component" value="Unassembled WGS sequence"/>
</dbReference>
<dbReference type="InterPro" id="IPR038314">
    <property type="entry name" value="T6SS_sf"/>
</dbReference>